<evidence type="ECO:0000313" key="2">
    <source>
        <dbReference type="EMBL" id="KAJ3666623.1"/>
    </source>
</evidence>
<sequence>MVKINKRITTTEEMWRGSEITKDEIGRQIERLKRGKAPGGDGIQNEAWMFGTEGVKERIWEVVDGVWKGKGFPRQWREGIIIPLFKKGQKSDVKNYRGITLLNTAYKIYAMILDERLRKEMHARGMLPDGQAGFRKGRGTMDNVYILRHLVGREIRKKGGRMYALFIDFKAAFDSVNREKMWEYLRRKGVNAYLVTKMEEIYEETVNTVRVNGIESESFYTNRGVRQGCPFSPALFAAYLGDIGEMFRKAQALYLCMELRFGDGGNMKK</sequence>
<dbReference type="CDD" id="cd01650">
    <property type="entry name" value="RT_nLTR_like"/>
    <property type="match status" value="1"/>
</dbReference>
<evidence type="ECO:0000259" key="1">
    <source>
        <dbReference type="PROSITE" id="PS50878"/>
    </source>
</evidence>
<feature type="domain" description="Reverse transcriptase" evidence="1">
    <location>
        <begin position="65"/>
        <end position="269"/>
    </location>
</feature>
<dbReference type="Proteomes" id="UP001168821">
    <property type="component" value="Unassembled WGS sequence"/>
</dbReference>
<accession>A0AA38MTE8</accession>
<dbReference type="PANTHER" id="PTHR19446">
    <property type="entry name" value="REVERSE TRANSCRIPTASES"/>
    <property type="match status" value="1"/>
</dbReference>
<dbReference type="AlphaFoldDB" id="A0AA38MTE8"/>
<name>A0AA38MTE8_9CUCU</name>
<dbReference type="PROSITE" id="PS50878">
    <property type="entry name" value="RT_POL"/>
    <property type="match status" value="1"/>
</dbReference>
<dbReference type="InterPro" id="IPR000477">
    <property type="entry name" value="RT_dom"/>
</dbReference>
<dbReference type="GO" id="GO:0071897">
    <property type="term" value="P:DNA biosynthetic process"/>
    <property type="evidence" value="ECO:0007669"/>
    <property type="project" value="UniProtKB-ARBA"/>
</dbReference>
<comment type="caution">
    <text evidence="2">The sequence shown here is derived from an EMBL/GenBank/DDBJ whole genome shotgun (WGS) entry which is preliminary data.</text>
</comment>
<keyword evidence="3" id="KW-1185">Reference proteome</keyword>
<gene>
    <name evidence="2" type="ORF">Zmor_002058</name>
</gene>
<dbReference type="EMBL" id="JALNTZ010000001">
    <property type="protein sequence ID" value="KAJ3666623.1"/>
    <property type="molecule type" value="Genomic_DNA"/>
</dbReference>
<evidence type="ECO:0000313" key="3">
    <source>
        <dbReference type="Proteomes" id="UP001168821"/>
    </source>
</evidence>
<dbReference type="InterPro" id="IPR043502">
    <property type="entry name" value="DNA/RNA_pol_sf"/>
</dbReference>
<reference evidence="2" key="1">
    <citation type="journal article" date="2023" name="G3 (Bethesda)">
        <title>Whole genome assemblies of Zophobas morio and Tenebrio molitor.</title>
        <authorList>
            <person name="Kaur S."/>
            <person name="Stinson S.A."/>
            <person name="diCenzo G.C."/>
        </authorList>
    </citation>
    <scope>NUCLEOTIDE SEQUENCE</scope>
    <source>
        <strain evidence="2">QUZm001</strain>
    </source>
</reference>
<protein>
    <recommendedName>
        <fullName evidence="1">Reverse transcriptase domain-containing protein</fullName>
    </recommendedName>
</protein>
<organism evidence="2 3">
    <name type="scientific">Zophobas morio</name>
    <dbReference type="NCBI Taxonomy" id="2755281"/>
    <lineage>
        <taxon>Eukaryota</taxon>
        <taxon>Metazoa</taxon>
        <taxon>Ecdysozoa</taxon>
        <taxon>Arthropoda</taxon>
        <taxon>Hexapoda</taxon>
        <taxon>Insecta</taxon>
        <taxon>Pterygota</taxon>
        <taxon>Neoptera</taxon>
        <taxon>Endopterygota</taxon>
        <taxon>Coleoptera</taxon>
        <taxon>Polyphaga</taxon>
        <taxon>Cucujiformia</taxon>
        <taxon>Tenebrionidae</taxon>
        <taxon>Zophobas</taxon>
    </lineage>
</organism>
<dbReference type="SUPFAM" id="SSF56672">
    <property type="entry name" value="DNA/RNA polymerases"/>
    <property type="match status" value="1"/>
</dbReference>
<proteinExistence type="predicted"/>
<dbReference type="Pfam" id="PF00078">
    <property type="entry name" value="RVT_1"/>
    <property type="match status" value="1"/>
</dbReference>